<dbReference type="GO" id="GO:0005576">
    <property type="term" value="C:extracellular region"/>
    <property type="evidence" value="ECO:0007669"/>
    <property type="project" value="InterPro"/>
</dbReference>
<evidence type="ECO:0000313" key="3">
    <source>
        <dbReference type="EMBL" id="KAF2670945.1"/>
    </source>
</evidence>
<keyword evidence="4" id="KW-1185">Reference proteome</keyword>
<feature type="chain" id="PRO_5025509634" evidence="1">
    <location>
        <begin position="23"/>
        <end position="167"/>
    </location>
</feature>
<reference evidence="3" key="1">
    <citation type="journal article" date="2020" name="Stud. Mycol.">
        <title>101 Dothideomycetes genomes: a test case for predicting lifestyles and emergence of pathogens.</title>
        <authorList>
            <person name="Haridas S."/>
            <person name="Albert R."/>
            <person name="Binder M."/>
            <person name="Bloem J."/>
            <person name="Labutti K."/>
            <person name="Salamov A."/>
            <person name="Andreopoulos B."/>
            <person name="Baker S."/>
            <person name="Barry K."/>
            <person name="Bills G."/>
            <person name="Bluhm B."/>
            <person name="Cannon C."/>
            <person name="Castanera R."/>
            <person name="Culley D."/>
            <person name="Daum C."/>
            <person name="Ezra D."/>
            <person name="Gonzalez J."/>
            <person name="Henrissat B."/>
            <person name="Kuo A."/>
            <person name="Liang C."/>
            <person name="Lipzen A."/>
            <person name="Lutzoni F."/>
            <person name="Magnuson J."/>
            <person name="Mondo S."/>
            <person name="Nolan M."/>
            <person name="Ohm R."/>
            <person name="Pangilinan J."/>
            <person name="Park H.-J."/>
            <person name="Ramirez L."/>
            <person name="Alfaro M."/>
            <person name="Sun H."/>
            <person name="Tritt A."/>
            <person name="Yoshinaga Y."/>
            <person name="Zwiers L.-H."/>
            <person name="Turgeon B."/>
            <person name="Goodwin S."/>
            <person name="Spatafora J."/>
            <person name="Crous P."/>
            <person name="Grigoriev I."/>
        </authorList>
    </citation>
    <scope>NUCLEOTIDE SEQUENCE</scope>
    <source>
        <strain evidence="3">CBS 115976</strain>
    </source>
</reference>
<dbReference type="OrthoDB" id="337038at2759"/>
<gene>
    <name evidence="3" type="ORF">BT63DRAFT_412025</name>
</gene>
<proteinExistence type="predicted"/>
<accession>A0A6A6UF87</accession>
<protein>
    <submittedName>
        <fullName evidence="3">PR-1-like protein</fullName>
    </submittedName>
</protein>
<dbReference type="AlphaFoldDB" id="A0A6A6UF87"/>
<dbReference type="InterPro" id="IPR001283">
    <property type="entry name" value="CRISP-related"/>
</dbReference>
<feature type="signal peptide" evidence="1">
    <location>
        <begin position="1"/>
        <end position="22"/>
    </location>
</feature>
<dbReference type="Proteomes" id="UP000799302">
    <property type="component" value="Unassembled WGS sequence"/>
</dbReference>
<dbReference type="EMBL" id="MU004233">
    <property type="protein sequence ID" value="KAF2670945.1"/>
    <property type="molecule type" value="Genomic_DNA"/>
</dbReference>
<evidence type="ECO:0000313" key="4">
    <source>
        <dbReference type="Proteomes" id="UP000799302"/>
    </source>
</evidence>
<name>A0A6A6UF87_9PEZI</name>
<dbReference type="SUPFAM" id="SSF55797">
    <property type="entry name" value="PR-1-like"/>
    <property type="match status" value="1"/>
</dbReference>
<dbReference type="InterPro" id="IPR018244">
    <property type="entry name" value="Allrgn_V5/Tpx1_CS"/>
</dbReference>
<dbReference type="PANTHER" id="PTHR10334">
    <property type="entry name" value="CYSTEINE-RICH SECRETORY PROTEIN-RELATED"/>
    <property type="match status" value="1"/>
</dbReference>
<evidence type="ECO:0000256" key="1">
    <source>
        <dbReference type="SAM" id="SignalP"/>
    </source>
</evidence>
<dbReference type="Pfam" id="PF00188">
    <property type="entry name" value="CAP"/>
    <property type="match status" value="1"/>
</dbReference>
<evidence type="ECO:0000259" key="2">
    <source>
        <dbReference type="SMART" id="SM00198"/>
    </source>
</evidence>
<dbReference type="PROSITE" id="PS01009">
    <property type="entry name" value="CRISP_1"/>
    <property type="match status" value="1"/>
</dbReference>
<keyword evidence="1" id="KW-0732">Signal</keyword>
<dbReference type="PRINTS" id="PR00837">
    <property type="entry name" value="V5TPXLIKE"/>
</dbReference>
<feature type="domain" description="SCP" evidence="2">
    <location>
        <begin position="35"/>
        <end position="157"/>
    </location>
</feature>
<organism evidence="3 4">
    <name type="scientific">Microthyrium microscopicum</name>
    <dbReference type="NCBI Taxonomy" id="703497"/>
    <lineage>
        <taxon>Eukaryota</taxon>
        <taxon>Fungi</taxon>
        <taxon>Dikarya</taxon>
        <taxon>Ascomycota</taxon>
        <taxon>Pezizomycotina</taxon>
        <taxon>Dothideomycetes</taxon>
        <taxon>Dothideomycetes incertae sedis</taxon>
        <taxon>Microthyriales</taxon>
        <taxon>Microthyriaceae</taxon>
        <taxon>Microthyrium</taxon>
    </lineage>
</organism>
<sequence length="167" mass="18814">MLSLPISLLALFIAVLPSLIRALPTVSDINSNQTALHTFYVNKHNDYRARHGVPPLEFDVNLVNYAYEHASRCRFEHSNGPFGENLALGYSSLDSAINDWYREIRNYNYGNPGFAMNTGHFTQVIWRNSRRIGCAVVNCGQGPLLTCEYDPPGNYLGMFRDNVPPAF</sequence>
<dbReference type="InterPro" id="IPR014044">
    <property type="entry name" value="CAP_dom"/>
</dbReference>
<dbReference type="InterPro" id="IPR035940">
    <property type="entry name" value="CAP_sf"/>
</dbReference>
<dbReference type="SMART" id="SM00198">
    <property type="entry name" value="SCP"/>
    <property type="match status" value="1"/>
</dbReference>
<dbReference type="Gene3D" id="3.40.33.10">
    <property type="entry name" value="CAP"/>
    <property type="match status" value="1"/>
</dbReference>